<dbReference type="InterPro" id="IPR011761">
    <property type="entry name" value="ATP-grasp"/>
</dbReference>
<dbReference type="InterPro" id="IPR040686">
    <property type="entry name" value="PurK_C"/>
</dbReference>
<protein>
    <recommendedName>
        <fullName evidence="4 5">N5-carboxyaminoimidazole ribonucleotide synthase</fullName>
        <shortName evidence="4 5">N5-CAIR synthase</shortName>
        <ecNumber evidence="4 5">6.3.4.18</ecNumber>
    </recommendedName>
    <alternativeName>
        <fullName evidence="4 5">5-(carboxyamino)imidazole ribonucleotide synthetase</fullName>
    </alternativeName>
</protein>
<reference evidence="7 8" key="1">
    <citation type="submission" date="2024-02" db="EMBL/GenBank/DDBJ databases">
        <title>New especies of Spiribacter isolated from saline water.</title>
        <authorList>
            <person name="Leon M.J."/>
            <person name="De La Haba R."/>
            <person name="Sanchez-Porro C."/>
            <person name="Ventosa A."/>
        </authorList>
    </citation>
    <scope>NUCLEOTIDE SEQUENCE [LARGE SCALE GENOMIC DNA]</scope>
    <source>
        <strain evidence="8">ag22IC6-196</strain>
    </source>
</reference>
<dbReference type="InterPro" id="IPR003135">
    <property type="entry name" value="ATP-grasp_carboxylate-amine"/>
</dbReference>
<feature type="binding site" evidence="4">
    <location>
        <position position="190"/>
    </location>
    <ligand>
        <name>ATP</name>
        <dbReference type="ChEBI" id="CHEBI:30616"/>
    </ligand>
</feature>
<dbReference type="Gene3D" id="3.40.50.20">
    <property type="match status" value="1"/>
</dbReference>
<evidence type="ECO:0000256" key="1">
    <source>
        <dbReference type="ARBA" id="ARBA00022741"/>
    </source>
</evidence>
<evidence type="ECO:0000256" key="5">
    <source>
        <dbReference type="RuleBase" id="RU361200"/>
    </source>
</evidence>
<evidence type="ECO:0000313" key="8">
    <source>
        <dbReference type="Proteomes" id="UP001556636"/>
    </source>
</evidence>
<dbReference type="InterPro" id="IPR054350">
    <property type="entry name" value="PurT/PurK_preATP-grasp"/>
</dbReference>
<feature type="domain" description="ATP-grasp" evidence="6">
    <location>
        <begin position="111"/>
        <end position="297"/>
    </location>
</feature>
<dbReference type="Gene3D" id="3.30.470.20">
    <property type="entry name" value="ATP-grasp fold, B domain"/>
    <property type="match status" value="1"/>
</dbReference>
<feature type="binding site" evidence="4">
    <location>
        <position position="213"/>
    </location>
    <ligand>
        <name>ATP</name>
        <dbReference type="ChEBI" id="CHEBI:30616"/>
    </ligand>
</feature>
<evidence type="ECO:0000259" key="6">
    <source>
        <dbReference type="PROSITE" id="PS50975"/>
    </source>
</evidence>
<dbReference type="NCBIfam" id="NF004679">
    <property type="entry name" value="PRK06019.1-5"/>
    <property type="match status" value="1"/>
</dbReference>
<dbReference type="Pfam" id="PF17769">
    <property type="entry name" value="PurK_C"/>
    <property type="match status" value="1"/>
</dbReference>
<evidence type="ECO:0000313" key="7">
    <source>
        <dbReference type="EMBL" id="MEX0372988.1"/>
    </source>
</evidence>
<dbReference type="EC" id="6.3.4.18" evidence="4 5"/>
<dbReference type="NCBIfam" id="NF004677">
    <property type="entry name" value="PRK06019.1-3"/>
    <property type="match status" value="1"/>
</dbReference>
<dbReference type="HAMAP" id="MF_01928">
    <property type="entry name" value="PurK"/>
    <property type="match status" value="1"/>
</dbReference>
<dbReference type="GO" id="GO:0034028">
    <property type="term" value="F:5-(carboxyamino)imidazole ribonucleotide synthase activity"/>
    <property type="evidence" value="ECO:0007669"/>
    <property type="project" value="UniProtKB-EC"/>
</dbReference>
<comment type="function">
    <text evidence="4">Catalyzes the ATP-dependent conversion of 5-aminoimidazole ribonucleotide (AIR) and HCO(3)(-) to N5-carboxyaminoimidazole ribonucleotide (N5-CAIR).</text>
</comment>
<gene>
    <name evidence="4 5" type="primary">purK</name>
    <name evidence="7" type="ORF">V6X51_06005</name>
</gene>
<keyword evidence="4 5" id="KW-0436">Ligase</keyword>
<comment type="caution">
    <text evidence="7">The sequence shown here is derived from an EMBL/GenBank/DDBJ whole genome shotgun (WGS) entry which is preliminary data.</text>
</comment>
<dbReference type="Pfam" id="PF22660">
    <property type="entry name" value="RS_preATP-grasp-like"/>
    <property type="match status" value="1"/>
</dbReference>
<evidence type="ECO:0000256" key="3">
    <source>
        <dbReference type="ARBA" id="ARBA00022840"/>
    </source>
</evidence>
<dbReference type="SUPFAM" id="SSF52440">
    <property type="entry name" value="PreATP-grasp domain"/>
    <property type="match status" value="1"/>
</dbReference>
<keyword evidence="8" id="KW-1185">Reference proteome</keyword>
<comment type="similarity">
    <text evidence="4 5">Belongs to the PurK/PurT family.</text>
</comment>
<feature type="binding site" evidence="4">
    <location>
        <begin position="182"/>
        <end position="185"/>
    </location>
    <ligand>
        <name>ATP</name>
        <dbReference type="ChEBI" id="CHEBI:30616"/>
    </ligand>
</feature>
<organism evidence="7 8">
    <name type="scientific">Spiribacter roseus</name>
    <dbReference type="NCBI Taxonomy" id="1855875"/>
    <lineage>
        <taxon>Bacteria</taxon>
        <taxon>Pseudomonadati</taxon>
        <taxon>Pseudomonadota</taxon>
        <taxon>Gammaproteobacteria</taxon>
        <taxon>Chromatiales</taxon>
        <taxon>Ectothiorhodospiraceae</taxon>
        <taxon>Spiribacter</taxon>
    </lineage>
</organism>
<evidence type="ECO:0000256" key="4">
    <source>
        <dbReference type="HAMAP-Rule" id="MF_01928"/>
    </source>
</evidence>
<dbReference type="Proteomes" id="UP001556636">
    <property type="component" value="Unassembled WGS sequence"/>
</dbReference>
<feature type="binding site" evidence="4">
    <location>
        <begin position="267"/>
        <end position="268"/>
    </location>
    <ligand>
        <name>ATP</name>
        <dbReference type="ChEBI" id="CHEBI:30616"/>
    </ligand>
</feature>
<dbReference type="PANTHER" id="PTHR11609">
    <property type="entry name" value="PURINE BIOSYNTHESIS PROTEIN 6/7, PUR6/7"/>
    <property type="match status" value="1"/>
</dbReference>
<dbReference type="EMBL" id="JBAKFG010000002">
    <property type="protein sequence ID" value="MEX0372988.1"/>
    <property type="molecule type" value="Genomic_DNA"/>
</dbReference>
<dbReference type="PROSITE" id="PS50975">
    <property type="entry name" value="ATP_GRASP"/>
    <property type="match status" value="1"/>
</dbReference>
<dbReference type="InterPro" id="IPR005875">
    <property type="entry name" value="PurK"/>
</dbReference>
<dbReference type="SUPFAM" id="SSF56059">
    <property type="entry name" value="Glutathione synthetase ATP-binding domain-like"/>
    <property type="match status" value="1"/>
</dbReference>
<dbReference type="InterPro" id="IPR013815">
    <property type="entry name" value="ATP_grasp_subdomain_1"/>
</dbReference>
<feature type="binding site" evidence="4">
    <location>
        <begin position="152"/>
        <end position="158"/>
    </location>
    <ligand>
        <name>ATP</name>
        <dbReference type="ChEBI" id="CHEBI:30616"/>
    </ligand>
</feature>
<evidence type="ECO:0000256" key="2">
    <source>
        <dbReference type="ARBA" id="ARBA00022755"/>
    </source>
</evidence>
<proteinExistence type="inferred from homology"/>
<comment type="pathway">
    <text evidence="4 5">Purine metabolism; IMP biosynthesis via de novo pathway; 5-amino-1-(5-phospho-D-ribosyl)imidazole-4-carboxylate from 5-amino-1-(5-phospho-D-ribosyl)imidazole (N5-CAIR route): step 1/2.</text>
</comment>
<dbReference type="PANTHER" id="PTHR11609:SF5">
    <property type="entry name" value="PHOSPHORIBOSYLAMINOIMIDAZOLE CARBOXYLASE"/>
    <property type="match status" value="1"/>
</dbReference>
<keyword evidence="3 4" id="KW-0067">ATP-binding</keyword>
<dbReference type="InterPro" id="IPR011054">
    <property type="entry name" value="Rudment_hybrid_motif"/>
</dbReference>
<dbReference type="RefSeq" id="WP_148121558.1">
    <property type="nucleotide sequence ID" value="NZ_CP016382.1"/>
</dbReference>
<feature type="binding site" evidence="4">
    <location>
        <position position="147"/>
    </location>
    <ligand>
        <name>ATP</name>
        <dbReference type="ChEBI" id="CHEBI:30616"/>
    </ligand>
</feature>
<keyword evidence="2 4" id="KW-0658">Purine biosynthesis</keyword>
<accession>A0ABV3S0P0</accession>
<feature type="binding site" evidence="4">
    <location>
        <position position="107"/>
    </location>
    <ligand>
        <name>ATP</name>
        <dbReference type="ChEBI" id="CHEBI:30616"/>
    </ligand>
</feature>
<dbReference type="Gene3D" id="3.30.1490.20">
    <property type="entry name" value="ATP-grasp fold, A domain"/>
    <property type="match status" value="1"/>
</dbReference>
<sequence length="382" mass="40548">MTDPVLPGATLGILGSGQLGRMLAQSARRMGYRVHTLSPATDSPTGQIADRETVAAYEDLDAIERFARDVDAVTFEFENISSAAADVAARHGPVRPRGEVLHLCQNRWREKHALTDAGLPTAPYEAVESLEALSAAIARLGTPCILKTAGFGYDGKGQARIDTADDAAAAWAAIGRGPAILEGVVDFAAELSVVAARGAAGDQVDFGVIENRHVDHILDVSIADAPLTDAQITRAREIAATVMEAFDVVGVLCVELFLDQNGELLVNELAPRPHNSGHLTIEACPSSQFDQQLRAVCGLPLGDTQRQRPTAMANLLGDLWAHGEPDWAAALSAPSVNLHLYGKAEPRPGRKMGHLTASAPDRDEAVRRVQAARAALVRPPNP</sequence>
<dbReference type="NCBIfam" id="TIGR01161">
    <property type="entry name" value="purK"/>
    <property type="match status" value="1"/>
</dbReference>
<comment type="catalytic activity">
    <reaction evidence="4 5">
        <text>5-amino-1-(5-phospho-beta-D-ribosyl)imidazole + hydrogencarbonate + ATP = 5-carboxyamino-1-(5-phospho-D-ribosyl)imidazole + ADP + phosphate + 2 H(+)</text>
        <dbReference type="Rhea" id="RHEA:19317"/>
        <dbReference type="ChEBI" id="CHEBI:15378"/>
        <dbReference type="ChEBI" id="CHEBI:17544"/>
        <dbReference type="ChEBI" id="CHEBI:30616"/>
        <dbReference type="ChEBI" id="CHEBI:43474"/>
        <dbReference type="ChEBI" id="CHEBI:58730"/>
        <dbReference type="ChEBI" id="CHEBI:137981"/>
        <dbReference type="ChEBI" id="CHEBI:456216"/>
        <dbReference type="EC" id="6.3.4.18"/>
    </reaction>
</comment>
<comment type="subunit">
    <text evidence="4 5">Homodimer.</text>
</comment>
<dbReference type="InterPro" id="IPR016185">
    <property type="entry name" value="PreATP-grasp_dom_sf"/>
</dbReference>
<keyword evidence="1 4" id="KW-0547">Nucleotide-binding</keyword>
<dbReference type="SUPFAM" id="SSF51246">
    <property type="entry name" value="Rudiment single hybrid motif"/>
    <property type="match status" value="1"/>
</dbReference>
<name>A0ABV3S0P0_9GAMM</name>
<dbReference type="Pfam" id="PF02222">
    <property type="entry name" value="ATP-grasp"/>
    <property type="match status" value="1"/>
</dbReference>
<comment type="function">
    <text evidence="5">Catalyzes the ATP-dependent conversion of 5-aminoimidazole ribonucleotide (AIR) and HCO(3)- to N5-carboxyaminoimidazole ribonucleotide (N5-CAIR).</text>
</comment>
<dbReference type="NCBIfam" id="NF004675">
    <property type="entry name" value="PRK06019.1-1"/>
    <property type="match status" value="1"/>
</dbReference>
<dbReference type="NCBIfam" id="NF004676">
    <property type="entry name" value="PRK06019.1-2"/>
    <property type="match status" value="1"/>
</dbReference>